<dbReference type="InterPro" id="IPR012336">
    <property type="entry name" value="Thioredoxin-like_fold"/>
</dbReference>
<keyword evidence="6" id="KW-0812">Transmembrane</keyword>
<accession>A0A1F6CJ27</accession>
<dbReference type="Gene3D" id="3.40.30.10">
    <property type="entry name" value="Glutaredoxin"/>
    <property type="match status" value="1"/>
</dbReference>
<evidence type="ECO:0000256" key="1">
    <source>
        <dbReference type="ARBA" id="ARBA00005791"/>
    </source>
</evidence>
<reference evidence="8 9" key="1">
    <citation type="journal article" date="2016" name="Nat. Commun.">
        <title>Thousands of microbial genomes shed light on interconnected biogeochemical processes in an aquifer system.</title>
        <authorList>
            <person name="Anantharaman K."/>
            <person name="Brown C.T."/>
            <person name="Hug L.A."/>
            <person name="Sharon I."/>
            <person name="Castelle C.J."/>
            <person name="Probst A.J."/>
            <person name="Thomas B.C."/>
            <person name="Singh A."/>
            <person name="Wilkins M.J."/>
            <person name="Karaoz U."/>
            <person name="Brodie E.L."/>
            <person name="Williams K.H."/>
            <person name="Hubbard S.S."/>
            <person name="Banfield J.F."/>
        </authorList>
    </citation>
    <scope>NUCLEOTIDE SEQUENCE [LARGE SCALE GENOMIC DNA]</scope>
</reference>
<organism evidence="8 9">
    <name type="scientific">Candidatus Kaiserbacteria bacterium RIFCSPHIGHO2_01_FULL_53_31</name>
    <dbReference type="NCBI Taxonomy" id="1798481"/>
    <lineage>
        <taxon>Bacteria</taxon>
        <taxon>Candidatus Kaiseribacteriota</taxon>
    </lineage>
</organism>
<evidence type="ECO:0000259" key="7">
    <source>
        <dbReference type="Pfam" id="PF13462"/>
    </source>
</evidence>
<dbReference type="EMBL" id="MFKU01000002">
    <property type="protein sequence ID" value="OGG49246.1"/>
    <property type="molecule type" value="Genomic_DNA"/>
</dbReference>
<dbReference type="SUPFAM" id="SSF52833">
    <property type="entry name" value="Thioredoxin-like"/>
    <property type="match status" value="1"/>
</dbReference>
<dbReference type="PANTHER" id="PTHR13887:SF14">
    <property type="entry name" value="DISULFIDE BOND FORMATION PROTEIN D"/>
    <property type="match status" value="1"/>
</dbReference>
<sequence length="245" mass="25922">MDTTNKYFLPVSVVLAGLFIAGAVMWNGSRPVTPGPDGAASIDISDVNIEGEPFIGQPNAPLTLAFWSDFQCPFCKAFEVGGVPGLNIVPALPDIIKNYVDTGKAKVVFKDVVFLTPRAGPDSLTAALYSRSVWKLYPDKYFEWRTAMFTAQDEEGGGFGNADSIDKLNASIAGIDAAKVAVDVTANAELYTQAANANTAEAQKLGIGSTPSVVIGTQILVGALPFLPTQGVDGNFRDVIESELK</sequence>
<evidence type="ECO:0000256" key="5">
    <source>
        <dbReference type="ARBA" id="ARBA00023284"/>
    </source>
</evidence>
<comment type="caution">
    <text evidence="8">The sequence shown here is derived from an EMBL/GenBank/DDBJ whole genome shotgun (WGS) entry which is preliminary data.</text>
</comment>
<dbReference type="PANTHER" id="PTHR13887">
    <property type="entry name" value="GLUTATHIONE S-TRANSFERASE KAPPA"/>
    <property type="match status" value="1"/>
</dbReference>
<name>A0A1F6CJ27_9BACT</name>
<evidence type="ECO:0000256" key="6">
    <source>
        <dbReference type="SAM" id="Phobius"/>
    </source>
</evidence>
<keyword evidence="3" id="KW-0560">Oxidoreductase</keyword>
<evidence type="ECO:0000256" key="4">
    <source>
        <dbReference type="ARBA" id="ARBA00023157"/>
    </source>
</evidence>
<keyword evidence="6" id="KW-0472">Membrane</keyword>
<feature type="transmembrane region" description="Helical" evidence="6">
    <location>
        <begin position="7"/>
        <end position="26"/>
    </location>
</feature>
<gene>
    <name evidence="8" type="ORF">A2678_00605</name>
</gene>
<evidence type="ECO:0000313" key="9">
    <source>
        <dbReference type="Proteomes" id="UP000178815"/>
    </source>
</evidence>
<dbReference type="Pfam" id="PF13462">
    <property type="entry name" value="Thioredoxin_4"/>
    <property type="match status" value="1"/>
</dbReference>
<proteinExistence type="inferred from homology"/>
<comment type="similarity">
    <text evidence="1">Belongs to the thioredoxin family. DsbA subfamily.</text>
</comment>
<dbReference type="AlphaFoldDB" id="A0A1F6CJ27"/>
<evidence type="ECO:0000256" key="2">
    <source>
        <dbReference type="ARBA" id="ARBA00022729"/>
    </source>
</evidence>
<keyword evidence="5" id="KW-0676">Redox-active center</keyword>
<feature type="domain" description="Thioredoxin-like fold" evidence="7">
    <location>
        <begin position="50"/>
        <end position="220"/>
    </location>
</feature>
<dbReference type="GO" id="GO:0016491">
    <property type="term" value="F:oxidoreductase activity"/>
    <property type="evidence" value="ECO:0007669"/>
    <property type="project" value="UniProtKB-KW"/>
</dbReference>
<keyword evidence="2" id="KW-0732">Signal</keyword>
<dbReference type="STRING" id="1798481.A2678_00605"/>
<dbReference type="InterPro" id="IPR036249">
    <property type="entry name" value="Thioredoxin-like_sf"/>
</dbReference>
<evidence type="ECO:0000313" key="8">
    <source>
        <dbReference type="EMBL" id="OGG49246.1"/>
    </source>
</evidence>
<dbReference type="Proteomes" id="UP000178815">
    <property type="component" value="Unassembled WGS sequence"/>
</dbReference>
<evidence type="ECO:0000256" key="3">
    <source>
        <dbReference type="ARBA" id="ARBA00023002"/>
    </source>
</evidence>
<keyword evidence="4" id="KW-1015">Disulfide bond</keyword>
<keyword evidence="6" id="KW-1133">Transmembrane helix</keyword>
<protein>
    <recommendedName>
        <fullName evidence="7">Thioredoxin-like fold domain-containing protein</fullName>
    </recommendedName>
</protein>